<dbReference type="PANTHER" id="PTHR37049:SF4">
    <property type="entry name" value="RHODANESE DOMAIN-CONTAINING PROTEIN"/>
    <property type="match status" value="1"/>
</dbReference>
<gene>
    <name evidence="1" type="ORF">ENUP19_0352G0005</name>
</gene>
<proteinExistence type="predicted"/>
<keyword evidence="2" id="KW-1185">Reference proteome</keyword>
<evidence type="ECO:0000313" key="2">
    <source>
        <dbReference type="Proteomes" id="UP001628156"/>
    </source>
</evidence>
<evidence type="ECO:0000313" key="1">
    <source>
        <dbReference type="EMBL" id="GAB1227704.1"/>
    </source>
</evidence>
<dbReference type="InterPro" id="IPR052766">
    <property type="entry name" value="S41A_metabolite_peptidase"/>
</dbReference>
<name>A0ABQ0DXW6_9EUKA</name>
<organism evidence="1 2">
    <name type="scientific">Entamoeba nuttalli</name>
    <dbReference type="NCBI Taxonomy" id="412467"/>
    <lineage>
        <taxon>Eukaryota</taxon>
        <taxon>Amoebozoa</taxon>
        <taxon>Evosea</taxon>
        <taxon>Archamoebae</taxon>
        <taxon>Mastigamoebida</taxon>
        <taxon>Entamoebidae</taxon>
        <taxon>Entamoeba</taxon>
    </lineage>
</organism>
<sequence length="110" mass="12967">MEYFVDSKTSEKGGSYSDEEIEMECCMCRSTKDDALLFYKYCIRRQRKWYAKPNIIKYGDVEHKVTQPSIEVFPKKKIMKHPRKPTEIVVYTDSYCYSTCSCVTKGLKEC</sequence>
<comment type="caution">
    <text evidence="1">The sequence shown here is derived from an EMBL/GenBank/DDBJ whole genome shotgun (WGS) entry which is preliminary data.</text>
</comment>
<dbReference type="PANTHER" id="PTHR37049">
    <property type="entry name" value="PEPTIDASE S41 FAMILY PROTEIN"/>
    <property type="match status" value="1"/>
</dbReference>
<protein>
    <submittedName>
        <fullName evidence="1">Uncharacterized protein</fullName>
    </submittedName>
</protein>
<dbReference type="Proteomes" id="UP001628156">
    <property type="component" value="Unassembled WGS sequence"/>
</dbReference>
<accession>A0ABQ0DXW6</accession>
<reference evidence="1 2" key="1">
    <citation type="journal article" date="2019" name="PLoS Negl. Trop. Dis.">
        <title>Whole genome sequencing of Entamoeba nuttalli reveals mammalian host-related molecular signatures and a novel octapeptide-repeat surface protein.</title>
        <authorList>
            <person name="Tanaka M."/>
            <person name="Makiuchi T."/>
            <person name="Komiyama T."/>
            <person name="Shiina T."/>
            <person name="Osaki K."/>
            <person name="Tachibana H."/>
        </authorList>
    </citation>
    <scope>NUCLEOTIDE SEQUENCE [LARGE SCALE GENOMIC DNA]</scope>
    <source>
        <strain evidence="1 2">P19-061405</strain>
    </source>
</reference>
<dbReference type="EMBL" id="BAAFRS010000352">
    <property type="protein sequence ID" value="GAB1227704.1"/>
    <property type="molecule type" value="Genomic_DNA"/>
</dbReference>